<dbReference type="SUPFAM" id="SSF57756">
    <property type="entry name" value="Retrovirus zinc finger-like domains"/>
    <property type="match status" value="1"/>
</dbReference>
<dbReference type="InterPro" id="IPR000477">
    <property type="entry name" value="RT_dom"/>
</dbReference>
<dbReference type="Pfam" id="PF00078">
    <property type="entry name" value="RVT_1"/>
    <property type="match status" value="1"/>
</dbReference>
<dbReference type="SUPFAM" id="SSF56219">
    <property type="entry name" value="DNase I-like"/>
    <property type="match status" value="1"/>
</dbReference>
<evidence type="ECO:0000256" key="3">
    <source>
        <dbReference type="SAM" id="Phobius"/>
    </source>
</evidence>
<dbReference type="SMART" id="SM00343">
    <property type="entry name" value="ZnF_C2HC"/>
    <property type="match status" value="2"/>
</dbReference>
<reference evidence="5 6" key="1">
    <citation type="submission" date="2020-02" db="EMBL/GenBank/DDBJ databases">
        <authorList>
            <person name="Ferguson B K."/>
        </authorList>
    </citation>
    <scope>NUCLEOTIDE SEQUENCE [LARGE SCALE GENOMIC DNA]</scope>
</reference>
<evidence type="ECO:0000313" key="5">
    <source>
        <dbReference type="EMBL" id="CAB0033469.1"/>
    </source>
</evidence>
<dbReference type="Gene3D" id="3.60.10.10">
    <property type="entry name" value="Endonuclease/exonuclease/phosphatase"/>
    <property type="match status" value="1"/>
</dbReference>
<feature type="region of interest" description="Disordered" evidence="2">
    <location>
        <begin position="878"/>
        <end position="897"/>
    </location>
</feature>
<evidence type="ECO:0000313" key="6">
    <source>
        <dbReference type="Proteomes" id="UP000479190"/>
    </source>
</evidence>
<evidence type="ECO:0000256" key="2">
    <source>
        <dbReference type="SAM" id="MobiDB-lite"/>
    </source>
</evidence>
<evidence type="ECO:0000259" key="4">
    <source>
        <dbReference type="PROSITE" id="PS50158"/>
    </source>
</evidence>
<dbReference type="AlphaFoldDB" id="A0A6H5I8C2"/>
<feature type="transmembrane region" description="Helical" evidence="3">
    <location>
        <begin position="706"/>
        <end position="726"/>
    </location>
</feature>
<organism evidence="5 6">
    <name type="scientific">Trichogramma brassicae</name>
    <dbReference type="NCBI Taxonomy" id="86971"/>
    <lineage>
        <taxon>Eukaryota</taxon>
        <taxon>Metazoa</taxon>
        <taxon>Ecdysozoa</taxon>
        <taxon>Arthropoda</taxon>
        <taxon>Hexapoda</taxon>
        <taxon>Insecta</taxon>
        <taxon>Pterygota</taxon>
        <taxon>Neoptera</taxon>
        <taxon>Endopterygota</taxon>
        <taxon>Hymenoptera</taxon>
        <taxon>Apocrita</taxon>
        <taxon>Proctotrupomorpha</taxon>
        <taxon>Chalcidoidea</taxon>
        <taxon>Trichogrammatidae</taxon>
        <taxon>Trichogramma</taxon>
    </lineage>
</organism>
<feature type="region of interest" description="Disordered" evidence="2">
    <location>
        <begin position="809"/>
        <end position="835"/>
    </location>
</feature>
<dbReference type="Gene3D" id="4.10.60.10">
    <property type="entry name" value="Zinc finger, CCHC-type"/>
    <property type="match status" value="1"/>
</dbReference>
<dbReference type="Proteomes" id="UP000479190">
    <property type="component" value="Unassembled WGS sequence"/>
</dbReference>
<feature type="domain" description="CCHC-type" evidence="4">
    <location>
        <begin position="1213"/>
        <end position="1226"/>
    </location>
</feature>
<dbReference type="GO" id="GO:0003676">
    <property type="term" value="F:nucleic acid binding"/>
    <property type="evidence" value="ECO:0007669"/>
    <property type="project" value="InterPro"/>
</dbReference>
<keyword evidence="3" id="KW-1133">Transmembrane helix</keyword>
<feature type="region of interest" description="Disordered" evidence="2">
    <location>
        <begin position="752"/>
        <end position="795"/>
    </location>
</feature>
<feature type="compositionally biased region" description="Basic and acidic residues" evidence="2">
    <location>
        <begin position="883"/>
        <end position="897"/>
    </location>
</feature>
<proteinExistence type="predicted"/>
<dbReference type="PROSITE" id="PS50158">
    <property type="entry name" value="ZF_CCHC"/>
    <property type="match status" value="1"/>
</dbReference>
<dbReference type="InterPro" id="IPR036691">
    <property type="entry name" value="Endo/exonu/phosph_ase_sf"/>
</dbReference>
<protein>
    <recommendedName>
        <fullName evidence="4">CCHC-type domain-containing protein</fullName>
    </recommendedName>
</protein>
<dbReference type="Pfam" id="PF14529">
    <property type="entry name" value="Exo_endo_phos_2"/>
    <property type="match status" value="1"/>
</dbReference>
<dbReference type="PANTHER" id="PTHR19446">
    <property type="entry name" value="REVERSE TRANSCRIPTASES"/>
    <property type="match status" value="1"/>
</dbReference>
<keyword evidence="6" id="KW-1185">Reference proteome</keyword>
<keyword evidence="3" id="KW-0472">Membrane</keyword>
<keyword evidence="3" id="KW-0812">Transmembrane</keyword>
<evidence type="ECO:0000256" key="1">
    <source>
        <dbReference type="PROSITE-ProRule" id="PRU00047"/>
    </source>
</evidence>
<keyword evidence="1" id="KW-0479">Metal-binding</keyword>
<dbReference type="InterPro" id="IPR005135">
    <property type="entry name" value="Endo/exonuclease/phosphatase"/>
</dbReference>
<dbReference type="InterPro" id="IPR036875">
    <property type="entry name" value="Znf_CCHC_sf"/>
</dbReference>
<dbReference type="GO" id="GO:0008270">
    <property type="term" value="F:zinc ion binding"/>
    <property type="evidence" value="ECO:0007669"/>
    <property type="project" value="UniProtKB-KW"/>
</dbReference>
<dbReference type="OrthoDB" id="7699172at2759"/>
<name>A0A6H5I8C2_9HYME</name>
<accession>A0A6H5I8C2</accession>
<keyword evidence="1" id="KW-0863">Zinc-finger</keyword>
<feature type="region of interest" description="Disordered" evidence="2">
    <location>
        <begin position="986"/>
        <end position="1021"/>
    </location>
</feature>
<gene>
    <name evidence="5" type="ORF">TBRA_LOCUS5376</name>
</gene>
<sequence>MHDLGDLACRDRVDVLLLQEPWYYQDKICGLPGRLRPFVSVGGRAAVVVVGEEIEAVLVCKSEWGVCVWLDAGRGGVYMASIYMQLRKPVQGALDFMNEILGVSRQDKVLIAIDANACSDLWFSKPSARSRDNRERAEELANWIGEKAMDILNAPTDAYTFSGAHGRSDIDVTLAKGWNGGDISWSMREDRGLSDHNPIYLCISELCRRNADRVESRCWFLAEARWAGLATSLQESAETLGFGTYFGMTAEEKVCQMDEWLTLACNECLRKKDSSKKRSLVWWSEDLEREKRRVRGLRKRVQRMRATLGSRREDQEEAWRIYKEELNIYKRMLADTKRQDWRSYVREEGNRDPWGGVTKILRSGRNGRGLASLRVGNEYTRTWKDGANVLLREFFPEDNDVAWRNEVQEGQDEWSESGWEELGLAIARLGNKKAPGIDGFRNEVLRATWSAVPSYVKEMFDSCLREGWFPTSWNEARVVTLLKAPDKDPSMPRSYRPVSLLNGWSKNVQRGCPQGSVGGPIIWNLCMDELLWCLEERGVGFAAFADDLTLLVEANTREQLVQRIKEEMAAVFRWGEKYGVQVSGEKTTVMLLKGELSFGRDPVVRVKWKDEVWRLKVVKEVKLLGLWMSEGMDVTKNVMCLRGKIELAVNRMTRVLRKEWGVKRKTYSAWMVGIFEAVAMYGASVWGGLMEKKAMRKEIQRAQRCVLYACLCVCRTVSTAAMQVLAGSPPWDLKCRMRRTLYKLKKDKRLDENDLKDQEEPSGSADDPSKLRPLSITAVPRERDGQAIRRLQRRPGSLKFTHESSLYSLVSQSEQRDSDSQLPVAEGSDGSSSLASSSCYPVSIVVVPPNPAAPDSVSVEKPSPLSRRNSVCSIASSISDAGSESKKSKVTHEDRTEVESEVAKHESCATLKIEQLEDETLVGLEKLRVKHKFTGSITDYVKQQLHAMKRIALELAIENTRLAAKNEYLSDLVDKRLSPSYSSVAARGAGASSSCPQFASLTPKAKPKSLNSPSPSVGRKKGKVKKSFVAVVSSSTEEPRANSDVLMSVLKSTIDPVGDGIHVRSVNKSRSGRLFVETASKQDLEKLISNAGLKARGVSVTLKERRLPRMIIYDVPVAHSGPELSELLRKQNPVLSPQHVLKPIFKVGKRDNEVTHWVMDVSPECRDVLVKEGGLYLGWRRCRVKEHCALTRCFKCQEFSHIAKYCKEKENTCGKCGEVGHTFKECTLEKQAQICVPCRRAKKPFDHFPDAKCPVYIAKLRKLAASVEGGDSSP</sequence>
<feature type="transmembrane region" description="Helical" evidence="3">
    <location>
        <begin position="667"/>
        <end position="686"/>
    </location>
</feature>
<dbReference type="GO" id="GO:0003824">
    <property type="term" value="F:catalytic activity"/>
    <property type="evidence" value="ECO:0007669"/>
    <property type="project" value="InterPro"/>
</dbReference>
<keyword evidence="1" id="KW-0862">Zinc</keyword>
<dbReference type="InterPro" id="IPR001878">
    <property type="entry name" value="Znf_CCHC"/>
</dbReference>
<dbReference type="EMBL" id="CADCXV010000710">
    <property type="protein sequence ID" value="CAB0033469.1"/>
    <property type="molecule type" value="Genomic_DNA"/>
</dbReference>